<comment type="caution">
    <text evidence="2">The sequence shown here is derived from an EMBL/GenBank/DDBJ whole genome shotgun (WGS) entry which is preliminary data.</text>
</comment>
<dbReference type="EMBL" id="LJIX01000006">
    <property type="protein sequence ID" value="KQL17823.1"/>
    <property type="molecule type" value="Genomic_DNA"/>
</dbReference>
<keyword evidence="3" id="KW-1185">Reference proteome</keyword>
<dbReference type="Proteomes" id="UP000050996">
    <property type="component" value="Unassembled WGS sequence"/>
</dbReference>
<dbReference type="STRING" id="1637975.AN957_03830"/>
<dbReference type="AlphaFoldDB" id="A0A0Q3VF10"/>
<accession>A0A0Q3VF10</accession>
<sequence>MRPSYVNLIMLCGLLMLNIIFTQNMVHQFFYQNYGWVLIFCFLNLLLFPIGIYIYKHDQKGMG</sequence>
<keyword evidence="1" id="KW-1133">Transmembrane helix</keyword>
<proteinExistence type="predicted"/>
<reference evidence="2 3" key="1">
    <citation type="submission" date="2015-09" db="EMBL/GenBank/DDBJ databases">
        <title>Genome sequencing project for genomic taxonomy and phylogenomics of Bacillus-like bacteria.</title>
        <authorList>
            <person name="Liu B."/>
            <person name="Wang J."/>
            <person name="Zhu Y."/>
            <person name="Liu G."/>
            <person name="Chen Q."/>
            <person name="Chen Z."/>
            <person name="Lan J."/>
            <person name="Che J."/>
            <person name="Ge C."/>
            <person name="Shi H."/>
            <person name="Pan Z."/>
            <person name="Liu X."/>
        </authorList>
    </citation>
    <scope>NUCLEOTIDE SEQUENCE [LARGE SCALE GENOMIC DNA]</scope>
    <source>
        <strain evidence="2 3">FJAT-18043</strain>
    </source>
</reference>
<keyword evidence="1" id="KW-0812">Transmembrane</keyword>
<name>A0A0Q3VF10_9BACI</name>
<keyword evidence="1" id="KW-0472">Membrane</keyword>
<feature type="transmembrane region" description="Helical" evidence="1">
    <location>
        <begin position="34"/>
        <end position="55"/>
    </location>
</feature>
<evidence type="ECO:0000256" key="1">
    <source>
        <dbReference type="SAM" id="Phobius"/>
    </source>
</evidence>
<gene>
    <name evidence="2" type="ORF">AN957_03830</name>
</gene>
<organism evidence="2 3">
    <name type="scientific">Cytobacillus solani</name>
    <dbReference type="NCBI Taxonomy" id="1637975"/>
    <lineage>
        <taxon>Bacteria</taxon>
        <taxon>Bacillati</taxon>
        <taxon>Bacillota</taxon>
        <taxon>Bacilli</taxon>
        <taxon>Bacillales</taxon>
        <taxon>Bacillaceae</taxon>
        <taxon>Cytobacillus</taxon>
    </lineage>
</organism>
<evidence type="ECO:0000313" key="3">
    <source>
        <dbReference type="Proteomes" id="UP000050996"/>
    </source>
</evidence>
<evidence type="ECO:0000313" key="2">
    <source>
        <dbReference type="EMBL" id="KQL17823.1"/>
    </source>
</evidence>
<feature type="transmembrane region" description="Helical" evidence="1">
    <location>
        <begin position="5"/>
        <end position="22"/>
    </location>
</feature>
<protein>
    <submittedName>
        <fullName evidence="2">Uncharacterized protein</fullName>
    </submittedName>
</protein>